<proteinExistence type="inferred from homology"/>
<feature type="chain" id="PRO_5012987928" description="ABC transporter substrate-binding protein" evidence="2">
    <location>
        <begin position="22"/>
        <end position="320"/>
    </location>
</feature>
<evidence type="ECO:0000256" key="1">
    <source>
        <dbReference type="ARBA" id="ARBA00006987"/>
    </source>
</evidence>
<accession>A0A254TA42</accession>
<evidence type="ECO:0000313" key="3">
    <source>
        <dbReference type="EMBL" id="OWW18172.1"/>
    </source>
</evidence>
<dbReference type="EMBL" id="LSTO01000019">
    <property type="protein sequence ID" value="OWW18172.1"/>
    <property type="molecule type" value="Genomic_DNA"/>
</dbReference>
<reference evidence="3 4" key="1">
    <citation type="submission" date="2016-02" db="EMBL/GenBank/DDBJ databases">
        <authorList>
            <person name="Wen L."/>
            <person name="He K."/>
            <person name="Yang H."/>
        </authorList>
    </citation>
    <scope>NUCLEOTIDE SEQUENCE [LARGE SCALE GENOMIC DNA]</scope>
    <source>
        <strain evidence="3 4">TSA40</strain>
    </source>
</reference>
<comment type="similarity">
    <text evidence="1">Belongs to the UPF0065 (bug) family.</text>
</comment>
<evidence type="ECO:0000313" key="4">
    <source>
        <dbReference type="Proteomes" id="UP000197535"/>
    </source>
</evidence>
<dbReference type="Gene3D" id="3.40.190.10">
    <property type="entry name" value="Periplasmic binding protein-like II"/>
    <property type="match status" value="1"/>
</dbReference>
<dbReference type="PANTHER" id="PTHR42928:SF5">
    <property type="entry name" value="BLR1237 PROTEIN"/>
    <property type="match status" value="1"/>
</dbReference>
<keyword evidence="4" id="KW-1185">Reference proteome</keyword>
<dbReference type="Pfam" id="PF03401">
    <property type="entry name" value="TctC"/>
    <property type="match status" value="1"/>
</dbReference>
<dbReference type="PIRSF" id="PIRSF017082">
    <property type="entry name" value="YflP"/>
    <property type="match status" value="1"/>
</dbReference>
<dbReference type="Proteomes" id="UP000197535">
    <property type="component" value="Unassembled WGS sequence"/>
</dbReference>
<dbReference type="RefSeq" id="WP_088710669.1">
    <property type="nucleotide sequence ID" value="NZ_LSTO01000019.1"/>
</dbReference>
<dbReference type="InterPro" id="IPR005064">
    <property type="entry name" value="BUG"/>
</dbReference>
<gene>
    <name evidence="3" type="ORF">AYR66_02070</name>
</gene>
<dbReference type="AlphaFoldDB" id="A0A254TA42"/>
<dbReference type="OrthoDB" id="9125369at2"/>
<protein>
    <recommendedName>
        <fullName evidence="5">ABC transporter substrate-binding protein</fullName>
    </recommendedName>
</protein>
<dbReference type="InterPro" id="IPR042100">
    <property type="entry name" value="Bug_dom1"/>
</dbReference>
<dbReference type="PANTHER" id="PTHR42928">
    <property type="entry name" value="TRICARBOXYLATE-BINDING PROTEIN"/>
    <property type="match status" value="1"/>
</dbReference>
<comment type="caution">
    <text evidence="3">The sequence shown here is derived from an EMBL/GenBank/DDBJ whole genome shotgun (WGS) entry which is preliminary data.</text>
</comment>
<organism evidence="3 4">
    <name type="scientific">Noviherbaspirillum denitrificans</name>
    <dbReference type="NCBI Taxonomy" id="1968433"/>
    <lineage>
        <taxon>Bacteria</taxon>
        <taxon>Pseudomonadati</taxon>
        <taxon>Pseudomonadota</taxon>
        <taxon>Betaproteobacteria</taxon>
        <taxon>Burkholderiales</taxon>
        <taxon>Oxalobacteraceae</taxon>
        <taxon>Noviherbaspirillum</taxon>
    </lineage>
</organism>
<feature type="signal peptide" evidence="2">
    <location>
        <begin position="1"/>
        <end position="21"/>
    </location>
</feature>
<keyword evidence="2" id="KW-0732">Signal</keyword>
<name>A0A254TA42_9BURK</name>
<dbReference type="CDD" id="cd13578">
    <property type="entry name" value="PBP2_Bug27"/>
    <property type="match status" value="1"/>
</dbReference>
<sequence length="320" mass="33711">MKFLNMLLAGVLALSSLTAMAEAWPNHPIRLVVAAPGGSSLDVIARTVGDKLKERLGQPIIVENIPGASGTIASGNVVRAAPDGHTLLMSYNGPLAYTQYLTTLAYDAQKDLVPVIQTSSQPNVLVVAAGLPVKSVAELIAYAKARPGRLNYASVGNGSSSHLTMELFKTMAGVYVVHIPYNGAPPAALSVATGDTQMLFSVPSVVIPHLRSGKVRAIAVTSASRFPLMPDLPTVAESGLPKFESLAWNGIMAPAGTPPDIIQRLNREVDAILKQPDVKARLNNAGLETAGGSPEQFGALIAREARKWAEIIRRTGAKID</sequence>
<evidence type="ECO:0008006" key="5">
    <source>
        <dbReference type="Google" id="ProtNLM"/>
    </source>
</evidence>
<dbReference type="Gene3D" id="3.40.190.150">
    <property type="entry name" value="Bordetella uptake gene, domain 1"/>
    <property type="match status" value="1"/>
</dbReference>
<dbReference type="SUPFAM" id="SSF53850">
    <property type="entry name" value="Periplasmic binding protein-like II"/>
    <property type="match status" value="1"/>
</dbReference>
<evidence type="ECO:0000256" key="2">
    <source>
        <dbReference type="SAM" id="SignalP"/>
    </source>
</evidence>